<dbReference type="Gramene" id="Bo4g140440.1">
    <property type="protein sequence ID" value="Bo4g140440.1"/>
    <property type="gene ID" value="Bo4g140440"/>
</dbReference>
<dbReference type="OMA" id="WSEKRIV"/>
<evidence type="ECO:0000313" key="2">
    <source>
        <dbReference type="EnsemblPlants" id="Bo4g140440.1"/>
    </source>
</evidence>
<sequence length="356" mass="40501">FEQNSFGWSSKTCVWSEKRIVFERSNSISRFGLQKEENNFRESCGGLGMGESAVLFHSYSFGAPSLSRNETHQDNTKHALSQSVSFGRFATENLEWGKWSSFSHKKYVDEAEKYSQPGSVAQKKAFFDAHYKKIAESKKAKASLDESKQQQQPESVAVLLNTLETLTKDEVKEEESGETELVSEEFVVLSTEKDKEEEEPETKCVVVVLEQEDVVVGSSLAEPVTEDELHAVVDVLDEREEVEELLKKSSSVEEKEEERKFVTNKSSVFPSETPDKAMELVVTQKLSEDSIKKNEKSVRPRFSFFKLLMGSSTKAQRQNSKKRTDKKPNKPFLCLCFNPEMVRETEGPTKTQERNL</sequence>
<proteinExistence type="predicted"/>
<protein>
    <recommendedName>
        <fullName evidence="4">TPX2 C-terminal domain-containing protein</fullName>
    </recommendedName>
</protein>
<feature type="region of interest" description="Disordered" evidence="1">
    <location>
        <begin position="311"/>
        <end position="330"/>
    </location>
</feature>
<dbReference type="eggNOG" id="ENOG502QUCW">
    <property type="taxonomic scope" value="Eukaryota"/>
</dbReference>
<reference evidence="2" key="2">
    <citation type="submission" date="2015-03" db="UniProtKB">
        <authorList>
            <consortium name="EnsemblPlants"/>
        </authorList>
    </citation>
    <scope>IDENTIFICATION</scope>
</reference>
<dbReference type="Proteomes" id="UP000032141">
    <property type="component" value="Chromosome C4"/>
</dbReference>
<feature type="compositionally biased region" description="Basic and acidic residues" evidence="1">
    <location>
        <begin position="247"/>
        <end position="261"/>
    </location>
</feature>
<keyword evidence="3" id="KW-1185">Reference proteome</keyword>
<dbReference type="STRING" id="109376.A0A0D3C097"/>
<name>A0A0D3C097_BRAOL</name>
<reference evidence="2 3" key="1">
    <citation type="journal article" date="2014" name="Genome Biol.">
        <title>Transcriptome and methylome profiling reveals relics of genome dominance in the mesopolyploid Brassica oleracea.</title>
        <authorList>
            <person name="Parkin I.A."/>
            <person name="Koh C."/>
            <person name="Tang H."/>
            <person name="Robinson S.J."/>
            <person name="Kagale S."/>
            <person name="Clarke W.E."/>
            <person name="Town C.D."/>
            <person name="Nixon J."/>
            <person name="Krishnakumar V."/>
            <person name="Bidwell S.L."/>
            <person name="Denoeud F."/>
            <person name="Belcram H."/>
            <person name="Links M.G."/>
            <person name="Just J."/>
            <person name="Clarke C."/>
            <person name="Bender T."/>
            <person name="Huebert T."/>
            <person name="Mason A.S."/>
            <person name="Pires J.C."/>
            <person name="Barker G."/>
            <person name="Moore J."/>
            <person name="Walley P.G."/>
            <person name="Manoli S."/>
            <person name="Batley J."/>
            <person name="Edwards D."/>
            <person name="Nelson M.N."/>
            <person name="Wang X."/>
            <person name="Paterson A.H."/>
            <person name="King G."/>
            <person name="Bancroft I."/>
            <person name="Chalhoub B."/>
            <person name="Sharpe A.G."/>
        </authorList>
    </citation>
    <scope>NUCLEOTIDE SEQUENCE</scope>
    <source>
        <strain evidence="2 3">cv. TO1000</strain>
    </source>
</reference>
<evidence type="ECO:0000313" key="3">
    <source>
        <dbReference type="Proteomes" id="UP000032141"/>
    </source>
</evidence>
<dbReference type="AlphaFoldDB" id="A0A0D3C097"/>
<feature type="region of interest" description="Disordered" evidence="1">
    <location>
        <begin position="247"/>
        <end position="269"/>
    </location>
</feature>
<dbReference type="PANTHER" id="PTHR47067:SF15">
    <property type="entry name" value="GENOME ASSEMBLY, CHROMOSOME: A04"/>
    <property type="match status" value="1"/>
</dbReference>
<accession>A0A0D3C097</accession>
<organism evidence="2 3">
    <name type="scientific">Brassica oleracea var. oleracea</name>
    <dbReference type="NCBI Taxonomy" id="109376"/>
    <lineage>
        <taxon>Eukaryota</taxon>
        <taxon>Viridiplantae</taxon>
        <taxon>Streptophyta</taxon>
        <taxon>Embryophyta</taxon>
        <taxon>Tracheophyta</taxon>
        <taxon>Spermatophyta</taxon>
        <taxon>Magnoliopsida</taxon>
        <taxon>eudicotyledons</taxon>
        <taxon>Gunneridae</taxon>
        <taxon>Pentapetalae</taxon>
        <taxon>rosids</taxon>
        <taxon>malvids</taxon>
        <taxon>Brassicales</taxon>
        <taxon>Brassicaceae</taxon>
        <taxon>Brassiceae</taxon>
        <taxon>Brassica</taxon>
    </lineage>
</organism>
<dbReference type="EnsemblPlants" id="Bo4g140440.1">
    <property type="protein sequence ID" value="Bo4g140440.1"/>
    <property type="gene ID" value="Bo4g140440"/>
</dbReference>
<dbReference type="InterPro" id="IPR044216">
    <property type="entry name" value="WDL7"/>
</dbReference>
<dbReference type="PANTHER" id="PTHR47067">
    <property type="entry name" value="TPX2 (TARGETING PROTEIN FOR XKLP2) PROTEIN FAMILY-RELATED"/>
    <property type="match status" value="1"/>
</dbReference>
<dbReference type="HOGENOM" id="CLU_080271_0_0_1"/>
<evidence type="ECO:0000256" key="1">
    <source>
        <dbReference type="SAM" id="MobiDB-lite"/>
    </source>
</evidence>
<evidence type="ECO:0008006" key="4">
    <source>
        <dbReference type="Google" id="ProtNLM"/>
    </source>
</evidence>